<dbReference type="SUPFAM" id="SSF50249">
    <property type="entry name" value="Nucleic acid-binding proteins"/>
    <property type="match status" value="1"/>
</dbReference>
<proteinExistence type="predicted"/>
<dbReference type="Gene3D" id="2.40.50.140">
    <property type="entry name" value="Nucleic acid-binding proteins"/>
    <property type="match status" value="1"/>
</dbReference>
<protein>
    <recommendedName>
        <fullName evidence="4">SsDNA-binding replication factor A, large subunit</fullName>
    </recommendedName>
</protein>
<evidence type="ECO:0000313" key="3">
    <source>
        <dbReference type="Proteomes" id="UP000219453"/>
    </source>
</evidence>
<dbReference type="EMBL" id="OBEJ01000003">
    <property type="protein sequence ID" value="SNZ15269.1"/>
    <property type="molecule type" value="Genomic_DNA"/>
</dbReference>
<accession>A0A285P0L6</accession>
<dbReference type="OrthoDB" id="170249at2157"/>
<evidence type="ECO:0008006" key="4">
    <source>
        <dbReference type="Google" id="ProtNLM"/>
    </source>
</evidence>
<dbReference type="RefSeq" id="WP_097009658.1">
    <property type="nucleotide sequence ID" value="NZ_OBEJ01000003.1"/>
</dbReference>
<feature type="region of interest" description="Disordered" evidence="1">
    <location>
        <begin position="93"/>
        <end position="138"/>
    </location>
</feature>
<evidence type="ECO:0000256" key="1">
    <source>
        <dbReference type="SAM" id="MobiDB-lite"/>
    </source>
</evidence>
<dbReference type="Proteomes" id="UP000219453">
    <property type="component" value="Unassembled WGS sequence"/>
</dbReference>
<feature type="region of interest" description="Disordered" evidence="1">
    <location>
        <begin position="1"/>
        <end position="20"/>
    </location>
</feature>
<feature type="compositionally biased region" description="Basic and acidic residues" evidence="1">
    <location>
        <begin position="117"/>
        <end position="138"/>
    </location>
</feature>
<organism evidence="2 3">
    <name type="scientific">Natronoarchaeum philippinense</name>
    <dbReference type="NCBI Taxonomy" id="558529"/>
    <lineage>
        <taxon>Archaea</taxon>
        <taxon>Methanobacteriati</taxon>
        <taxon>Methanobacteriota</taxon>
        <taxon>Stenosarchaea group</taxon>
        <taxon>Halobacteria</taxon>
        <taxon>Halobacteriales</taxon>
        <taxon>Natronoarchaeaceae</taxon>
    </lineage>
</organism>
<dbReference type="CDD" id="cd04491">
    <property type="entry name" value="SoSSB_OBF"/>
    <property type="match status" value="1"/>
</dbReference>
<feature type="compositionally biased region" description="Basic and acidic residues" evidence="1">
    <location>
        <begin position="93"/>
        <end position="104"/>
    </location>
</feature>
<reference evidence="3" key="1">
    <citation type="submission" date="2017-09" db="EMBL/GenBank/DDBJ databases">
        <authorList>
            <person name="Varghese N."/>
            <person name="Submissions S."/>
        </authorList>
    </citation>
    <scope>NUCLEOTIDE SEQUENCE [LARGE SCALE GENOMIC DNA]</scope>
    <source>
        <strain evidence="3">DSM 27208</strain>
    </source>
</reference>
<dbReference type="InterPro" id="IPR012340">
    <property type="entry name" value="NA-bd_OB-fold"/>
</dbReference>
<keyword evidence="3" id="KW-1185">Reference proteome</keyword>
<gene>
    <name evidence="2" type="ORF">SAMN06269185_2444</name>
</gene>
<dbReference type="AlphaFoldDB" id="A0A285P0L6"/>
<sequence length="298" mass="33633">MSTNYTTVDEASVDEQTDECQTTVDEWASEVEDQWTIEGTPELRASVEQDIQAKVDYADDQEIEGRLFGQTLEAQERLEAREWEIEQTHGRWDRGQDSRREEQAHIVVSEGSKRRRREFERRAASVDPRCDPDAPDPRAQLSREELAMVNQQARRVEAKLDGWSRAAISRRLAERGVDGCSVLGAVVGVFEELEQAAGTVIPIAAVEEVDRGEVCIAGTVTKLWEPSHRTIAQVGLLEDESARIRFTVWEKSGQPIVREGETVTFRGVAKSWYEGRCSVALTGWSRVGFPDRRGRSLE</sequence>
<evidence type="ECO:0000313" key="2">
    <source>
        <dbReference type="EMBL" id="SNZ15269.1"/>
    </source>
</evidence>
<name>A0A285P0L6_NATPI</name>